<proteinExistence type="predicted"/>
<evidence type="ECO:0000313" key="2">
    <source>
        <dbReference type="EMBL" id="AFA44979.1"/>
    </source>
</evidence>
<accession>H6WEL8</accession>
<reference evidence="2 3" key="1">
    <citation type="journal article" date="2012" name="J. Virol.">
        <title>The Genome Sequence of the Emerging Common Midwife Toad Virus Identifies an Evolutionary Intermediate within Ranaviruses.</title>
        <authorList>
            <person name="Mavian C."/>
            <person name="Lopez-Bueno A."/>
            <person name="Balseiro A."/>
            <person name="Casais R."/>
            <person name="Alcami A."/>
            <person name="Alejo A."/>
        </authorList>
    </citation>
    <scope>NUCLEOTIDE SEQUENCE [LARGE SCALE GENOMIC DNA]</scope>
    <source>
        <strain evidence="2">Mesotriton alpestris/2008/E</strain>
    </source>
</reference>
<organism evidence="2 3">
    <name type="scientific">Common midwife toad virus</name>
    <dbReference type="NCBI Taxonomy" id="540070"/>
    <lineage>
        <taxon>Viruses</taxon>
        <taxon>Varidnaviria</taxon>
        <taxon>Bamfordvirae</taxon>
        <taxon>Nucleocytoviricota</taxon>
        <taxon>Megaviricetes</taxon>
        <taxon>Pimascovirales</taxon>
        <taxon>Pimascovirales incertae sedis</taxon>
        <taxon>Iridoviridae</taxon>
        <taxon>Alphairidovirinae</taxon>
        <taxon>Ranavirus</taxon>
        <taxon>Ranavirus alytes1</taxon>
    </lineage>
</organism>
<feature type="compositionally biased region" description="Pro residues" evidence="1">
    <location>
        <begin position="65"/>
        <end position="76"/>
    </location>
</feature>
<dbReference type="Proteomes" id="UP000125411">
    <property type="component" value="Segment"/>
</dbReference>
<protein>
    <submittedName>
        <fullName evidence="2">Uncharacterized protein</fullName>
    </submittedName>
</protein>
<feature type="compositionally biased region" description="Low complexity" evidence="1">
    <location>
        <begin position="77"/>
        <end position="96"/>
    </location>
</feature>
<feature type="region of interest" description="Disordered" evidence="1">
    <location>
        <begin position="14"/>
        <end position="107"/>
    </location>
</feature>
<name>H6WEL8_9VIRU</name>
<dbReference type="EMBL" id="JQ231222">
    <property type="protein sequence ID" value="AFA44979.1"/>
    <property type="molecule type" value="Genomic_DNA"/>
</dbReference>
<evidence type="ECO:0000313" key="3">
    <source>
        <dbReference type="Proteomes" id="UP000125411"/>
    </source>
</evidence>
<evidence type="ECO:0000256" key="1">
    <source>
        <dbReference type="SAM" id="MobiDB-lite"/>
    </source>
</evidence>
<sequence>MIWLWPATGRGPGWWGIRRDPWGPEDSSCPCPRLPPESRGASRTQWSYGPMSPTCPLLPTGPAGPGGPTPPPPDVPASPSSPLGPLGPSHPLGPLDPLGPVPPRGTRVALGTLERNQVARGSGRSAGSRRPVLSVPAPVRVRVQQRREKSPHVVYPHYVDDFPFPLQNFFTVSSGNAMTALTLNNLYHQPIK</sequence>